<proteinExistence type="predicted"/>
<dbReference type="Proteomes" id="UP001196509">
    <property type="component" value="Unassembled WGS sequence"/>
</dbReference>
<sequence>MSNPMQTHGAASWIQHSGSDPAAARKFYETVLGWSVADMPMQNGSAYPGIMVGEAPIGGFMPQPAENGEWTIYITVDDVDARYQSALDKGADGVEAPTDYPGVGRMAKIRDPFGASIAMITYESMQG</sequence>
<evidence type="ECO:0000313" key="2">
    <source>
        <dbReference type="EMBL" id="MBW8636388.1"/>
    </source>
</evidence>
<reference evidence="2" key="1">
    <citation type="submission" date="2021-08" db="EMBL/GenBank/DDBJ databases">
        <title>Hoeflea bacterium WL0058 sp. nov., isolated from the sediment.</title>
        <authorList>
            <person name="Wang L."/>
            <person name="Zhang D."/>
        </authorList>
    </citation>
    <scope>NUCLEOTIDE SEQUENCE</scope>
    <source>
        <strain evidence="2">WL0058</strain>
    </source>
</reference>
<evidence type="ECO:0000313" key="3">
    <source>
        <dbReference type="Proteomes" id="UP001196509"/>
    </source>
</evidence>
<protein>
    <submittedName>
        <fullName evidence="2">VOC family protein</fullName>
    </submittedName>
</protein>
<comment type="caution">
    <text evidence="2">The sequence shown here is derived from an EMBL/GenBank/DDBJ whole genome shotgun (WGS) entry which is preliminary data.</text>
</comment>
<feature type="domain" description="VOC" evidence="1">
    <location>
        <begin position="10"/>
        <end position="122"/>
    </location>
</feature>
<dbReference type="Gene3D" id="3.10.180.10">
    <property type="entry name" value="2,3-Dihydroxybiphenyl 1,2-Dioxygenase, domain 1"/>
    <property type="match status" value="1"/>
</dbReference>
<dbReference type="Pfam" id="PF00903">
    <property type="entry name" value="Glyoxalase"/>
    <property type="match status" value="1"/>
</dbReference>
<dbReference type="InterPro" id="IPR004360">
    <property type="entry name" value="Glyas_Fos-R_dOase_dom"/>
</dbReference>
<dbReference type="EMBL" id="JAICBX010000001">
    <property type="protein sequence ID" value="MBW8636388.1"/>
    <property type="molecule type" value="Genomic_DNA"/>
</dbReference>
<dbReference type="InterPro" id="IPR037523">
    <property type="entry name" value="VOC_core"/>
</dbReference>
<dbReference type="AlphaFoldDB" id="A0AAE2ZLA1"/>
<dbReference type="InterPro" id="IPR052164">
    <property type="entry name" value="Anthracycline_SecMetBiosynth"/>
</dbReference>
<dbReference type="InterPro" id="IPR029068">
    <property type="entry name" value="Glyas_Bleomycin-R_OHBP_Dase"/>
</dbReference>
<dbReference type="CDD" id="cd07247">
    <property type="entry name" value="SgaA_N_like"/>
    <property type="match status" value="1"/>
</dbReference>
<dbReference type="PANTHER" id="PTHR33993">
    <property type="entry name" value="GLYOXALASE-RELATED"/>
    <property type="match status" value="1"/>
</dbReference>
<evidence type="ECO:0000259" key="1">
    <source>
        <dbReference type="PROSITE" id="PS51819"/>
    </source>
</evidence>
<dbReference type="PANTHER" id="PTHR33993:SF14">
    <property type="entry name" value="GB|AAF24581.1"/>
    <property type="match status" value="1"/>
</dbReference>
<keyword evidence="3" id="KW-1185">Reference proteome</keyword>
<accession>A0AAE2ZLA1</accession>
<gene>
    <name evidence="2" type="ORF">K1W69_04235</name>
</gene>
<dbReference type="RefSeq" id="WP_220227076.1">
    <property type="nucleotide sequence ID" value="NZ_JAICBX010000001.1"/>
</dbReference>
<organism evidence="2 3">
    <name type="scientific">Flavimaribacter sediminis</name>
    <dbReference type="NCBI Taxonomy" id="2865987"/>
    <lineage>
        <taxon>Bacteria</taxon>
        <taxon>Pseudomonadati</taxon>
        <taxon>Pseudomonadota</taxon>
        <taxon>Alphaproteobacteria</taxon>
        <taxon>Hyphomicrobiales</taxon>
        <taxon>Rhizobiaceae</taxon>
        <taxon>Flavimaribacter</taxon>
    </lineage>
</organism>
<name>A0AAE2ZLA1_9HYPH</name>
<dbReference type="PROSITE" id="PS51819">
    <property type="entry name" value="VOC"/>
    <property type="match status" value="1"/>
</dbReference>
<dbReference type="SUPFAM" id="SSF54593">
    <property type="entry name" value="Glyoxalase/Bleomycin resistance protein/Dihydroxybiphenyl dioxygenase"/>
    <property type="match status" value="1"/>
</dbReference>